<dbReference type="RefSeq" id="WP_077847730.1">
    <property type="nucleotide sequence ID" value="NZ_LZZM01000167.1"/>
</dbReference>
<proteinExistence type="predicted"/>
<dbReference type="STRING" id="29367.CLPUN_26210"/>
<feature type="transmembrane region" description="Helical" evidence="1">
    <location>
        <begin position="134"/>
        <end position="155"/>
    </location>
</feature>
<sequence length="203" mass="23559">MINKKSKLAIGITILFEIILIVTAILNTISKQWNNLLLLVQAIICIILPFIITYAANKKKLMLPSNFQPITVIFILLTLYFGEFLKFYSRFWWWDLFLHGVFGGYVVIIALYLIQGVIQKEKHVSIKRFATFSLIFAFCFSITLGTLWEIFEFLWDYFFKTNMVNGGLEDTATDLIIKIVAALITSIIYYFRKLNGSQNNLKQ</sequence>
<dbReference type="Pfam" id="PF09997">
    <property type="entry name" value="DUF2238"/>
    <property type="match status" value="1"/>
</dbReference>
<dbReference type="EMBL" id="LZZM01000167">
    <property type="protein sequence ID" value="OOM76681.1"/>
    <property type="molecule type" value="Genomic_DNA"/>
</dbReference>
<keyword evidence="1" id="KW-0812">Transmembrane</keyword>
<feature type="transmembrane region" description="Helical" evidence="1">
    <location>
        <begin position="67"/>
        <end position="85"/>
    </location>
</feature>
<evidence type="ECO:0000256" key="1">
    <source>
        <dbReference type="SAM" id="Phobius"/>
    </source>
</evidence>
<reference evidence="2 3" key="1">
    <citation type="submission" date="2016-05" db="EMBL/GenBank/DDBJ databases">
        <title>Microbial solvent formation.</title>
        <authorList>
            <person name="Poehlein A."/>
            <person name="Montoya Solano J.D."/>
            <person name="Flitsch S."/>
            <person name="Krabben P."/>
            <person name="Duerre P."/>
            <person name="Daniel R."/>
        </authorList>
    </citation>
    <scope>NUCLEOTIDE SEQUENCE [LARGE SCALE GENOMIC DNA]</scope>
    <source>
        <strain evidence="2 3">DSM 2619</strain>
    </source>
</reference>
<feature type="transmembrane region" description="Helical" evidence="1">
    <location>
        <begin position="175"/>
        <end position="192"/>
    </location>
</feature>
<evidence type="ECO:0000313" key="2">
    <source>
        <dbReference type="EMBL" id="OOM76681.1"/>
    </source>
</evidence>
<feature type="transmembrane region" description="Helical" evidence="1">
    <location>
        <begin position="91"/>
        <end position="114"/>
    </location>
</feature>
<keyword evidence="3" id="KW-1185">Reference proteome</keyword>
<accession>A0A1S8TG82</accession>
<keyword evidence="1" id="KW-0472">Membrane</keyword>
<keyword evidence="1" id="KW-1133">Transmembrane helix</keyword>
<evidence type="ECO:0008006" key="4">
    <source>
        <dbReference type="Google" id="ProtNLM"/>
    </source>
</evidence>
<gene>
    <name evidence="2" type="ORF">CLPUN_26210</name>
</gene>
<name>A0A1S8TG82_9CLOT</name>
<dbReference type="InterPro" id="IPR014509">
    <property type="entry name" value="YjdF-like"/>
</dbReference>
<feature type="transmembrane region" description="Helical" evidence="1">
    <location>
        <begin position="12"/>
        <end position="30"/>
    </location>
</feature>
<comment type="caution">
    <text evidence="2">The sequence shown here is derived from an EMBL/GenBank/DDBJ whole genome shotgun (WGS) entry which is preliminary data.</text>
</comment>
<protein>
    <recommendedName>
        <fullName evidence="4">Membrane-spanning protein</fullName>
    </recommendedName>
</protein>
<dbReference type="AlphaFoldDB" id="A0A1S8TG82"/>
<dbReference type="Proteomes" id="UP000190890">
    <property type="component" value="Unassembled WGS sequence"/>
</dbReference>
<organism evidence="2 3">
    <name type="scientific">Clostridium puniceum</name>
    <dbReference type="NCBI Taxonomy" id="29367"/>
    <lineage>
        <taxon>Bacteria</taxon>
        <taxon>Bacillati</taxon>
        <taxon>Bacillota</taxon>
        <taxon>Clostridia</taxon>
        <taxon>Eubacteriales</taxon>
        <taxon>Clostridiaceae</taxon>
        <taxon>Clostridium</taxon>
    </lineage>
</organism>
<feature type="transmembrane region" description="Helical" evidence="1">
    <location>
        <begin position="36"/>
        <end position="55"/>
    </location>
</feature>
<dbReference type="OrthoDB" id="4966203at2"/>
<evidence type="ECO:0000313" key="3">
    <source>
        <dbReference type="Proteomes" id="UP000190890"/>
    </source>
</evidence>